<dbReference type="OrthoDB" id="9804926at2"/>
<evidence type="ECO:0000256" key="1">
    <source>
        <dbReference type="ARBA" id="ARBA00004328"/>
    </source>
</evidence>
<accession>A0A7Z2G8J8</accession>
<feature type="domain" description="Phage capsid-like C-terminal" evidence="2">
    <location>
        <begin position="90"/>
        <end position="305"/>
    </location>
</feature>
<dbReference type="SUPFAM" id="SSF56563">
    <property type="entry name" value="Major capsid protein gp5"/>
    <property type="match status" value="1"/>
</dbReference>
<sequence>MTRSILAYTRFLKCLAASNNDPIAACEFHRRQYGAQGHALVMLQKAILGTDTLGDDAFNIAADALMEPVRAFDVMARIDAVSPLRAAPLRVRFLLETQEPTGEWVPEGALKNLTTAAFDKMTLDPAKACALAVITKELSMIVSPAADAAFQQSLVRAVTRTGSAACFAPASVANAPASLLTNAATVASTGDPKEDLSALVAAYPGDLERMVFVMSSSNALFLALGGADIGGVDNLGVRGGTLAGVPTIASADIDDSIVAAIDPARIAYGDGGVQISVSDQSSVTDADGVMHSLFQENLRGFLVERFLSWSAAPDAVACVTGVDWTGGGSTT</sequence>
<dbReference type="InterPro" id="IPR054612">
    <property type="entry name" value="Phage_capsid-like_C"/>
</dbReference>
<organism evidence="3 4">
    <name type="scientific">Paraburkholderia acidiphila</name>
    <dbReference type="NCBI Taxonomy" id="2571747"/>
    <lineage>
        <taxon>Bacteria</taxon>
        <taxon>Pseudomonadati</taxon>
        <taxon>Pseudomonadota</taxon>
        <taxon>Betaproteobacteria</taxon>
        <taxon>Burkholderiales</taxon>
        <taxon>Burkholderiaceae</taxon>
        <taxon>Paraburkholderia</taxon>
    </lineage>
</organism>
<dbReference type="InterPro" id="IPR024455">
    <property type="entry name" value="Phage_capsid"/>
</dbReference>
<dbReference type="RefSeq" id="WP_158760129.1">
    <property type="nucleotide sequence ID" value="NZ_CP046910.1"/>
</dbReference>
<keyword evidence="4" id="KW-1185">Reference proteome</keyword>
<evidence type="ECO:0000313" key="4">
    <source>
        <dbReference type="Proteomes" id="UP000434209"/>
    </source>
</evidence>
<comment type="subcellular location">
    <subcellularLocation>
        <location evidence="1">Virion</location>
    </subcellularLocation>
</comment>
<dbReference type="Proteomes" id="UP000434209">
    <property type="component" value="Chromosome 2"/>
</dbReference>
<name>A0A7Z2G8J8_9BURK</name>
<protein>
    <submittedName>
        <fullName evidence="3">Phage major capsid protein</fullName>
    </submittedName>
</protein>
<dbReference type="Pfam" id="PF05065">
    <property type="entry name" value="Phage_capsid"/>
    <property type="match status" value="1"/>
</dbReference>
<reference evidence="3 4" key="1">
    <citation type="submission" date="2019-12" db="EMBL/GenBank/DDBJ databases">
        <title>Paraburkholderia acidiphila 7Q-K02 sp. nov and Paraburkholderia acidisoli DHF22 sp. nov., two strains isolated from forest soil.</title>
        <authorList>
            <person name="Gao Z."/>
            <person name="Qiu L."/>
        </authorList>
    </citation>
    <scope>NUCLEOTIDE SEQUENCE [LARGE SCALE GENOMIC DNA]</scope>
    <source>
        <strain evidence="3 4">7Q-K02</strain>
    </source>
</reference>
<proteinExistence type="predicted"/>
<dbReference type="KEGG" id="pacp:FAZ97_19840"/>
<evidence type="ECO:0000259" key="2">
    <source>
        <dbReference type="Pfam" id="PF05065"/>
    </source>
</evidence>
<dbReference type="EMBL" id="CP046910">
    <property type="protein sequence ID" value="QGZ57181.1"/>
    <property type="molecule type" value="Genomic_DNA"/>
</dbReference>
<dbReference type="AlphaFoldDB" id="A0A7Z2G8J8"/>
<dbReference type="NCBIfam" id="TIGR01554">
    <property type="entry name" value="major_cap_HK97"/>
    <property type="match status" value="1"/>
</dbReference>
<evidence type="ECO:0000313" key="3">
    <source>
        <dbReference type="EMBL" id="QGZ57181.1"/>
    </source>
</evidence>
<gene>
    <name evidence="3" type="ORF">FAZ97_19840</name>
</gene>